<keyword evidence="4" id="KW-1185">Reference proteome</keyword>
<dbReference type="Pfam" id="PF01553">
    <property type="entry name" value="Acyltransferase"/>
    <property type="match status" value="1"/>
</dbReference>
<feature type="compositionally biased region" description="Basic residues" evidence="1">
    <location>
        <begin position="61"/>
        <end position="77"/>
    </location>
</feature>
<dbReference type="InterPro" id="IPR002123">
    <property type="entry name" value="Plipid/glycerol_acylTrfase"/>
</dbReference>
<dbReference type="PANTHER" id="PTHR22753:SF14">
    <property type="entry name" value="MONOACYLGLYCEROL_DIACYLGLYCEROL O-ACYLTRANSFERASE"/>
    <property type="match status" value="1"/>
</dbReference>
<dbReference type="EMBL" id="BAAAME010000004">
    <property type="protein sequence ID" value="GAA1741127.1"/>
    <property type="molecule type" value="Genomic_DNA"/>
</dbReference>
<evidence type="ECO:0000259" key="2">
    <source>
        <dbReference type="SMART" id="SM00563"/>
    </source>
</evidence>
<dbReference type="RefSeq" id="WP_344201225.1">
    <property type="nucleotide sequence ID" value="NZ_BAAAME010000004.1"/>
</dbReference>
<feature type="compositionally biased region" description="Low complexity" evidence="1">
    <location>
        <begin position="83"/>
        <end position="101"/>
    </location>
</feature>
<organism evidence="3 4">
    <name type="scientific">Aeromicrobium alkaliterrae</name>
    <dbReference type="NCBI Taxonomy" id="302168"/>
    <lineage>
        <taxon>Bacteria</taxon>
        <taxon>Bacillati</taxon>
        <taxon>Actinomycetota</taxon>
        <taxon>Actinomycetes</taxon>
        <taxon>Propionibacteriales</taxon>
        <taxon>Nocardioidaceae</taxon>
        <taxon>Aeromicrobium</taxon>
    </lineage>
</organism>
<feature type="region of interest" description="Disordered" evidence="1">
    <location>
        <begin position="1"/>
        <end position="134"/>
    </location>
</feature>
<feature type="domain" description="Phospholipid/glycerol acyltransferase" evidence="2">
    <location>
        <begin position="222"/>
        <end position="339"/>
    </location>
</feature>
<dbReference type="SUPFAM" id="SSF69593">
    <property type="entry name" value="Glycerol-3-phosphate (1)-acyltransferase"/>
    <property type="match status" value="1"/>
</dbReference>
<dbReference type="PANTHER" id="PTHR22753">
    <property type="entry name" value="TRANSMEMBRANE PROTEIN 68"/>
    <property type="match status" value="1"/>
</dbReference>
<dbReference type="SMART" id="SM00563">
    <property type="entry name" value="PlsC"/>
    <property type="match status" value="1"/>
</dbReference>
<dbReference type="CDD" id="cd07987">
    <property type="entry name" value="LPLAT_MGAT-like"/>
    <property type="match status" value="1"/>
</dbReference>
<proteinExistence type="predicted"/>
<evidence type="ECO:0000256" key="1">
    <source>
        <dbReference type="SAM" id="MobiDB-lite"/>
    </source>
</evidence>
<name>A0ABN2JWQ4_9ACTN</name>
<protein>
    <recommendedName>
        <fullName evidence="2">Phospholipid/glycerol acyltransferase domain-containing protein</fullName>
    </recommendedName>
</protein>
<accession>A0ABN2JWQ4</accession>
<reference evidence="3 4" key="1">
    <citation type="journal article" date="2019" name="Int. J. Syst. Evol. Microbiol.">
        <title>The Global Catalogue of Microorganisms (GCM) 10K type strain sequencing project: providing services to taxonomists for standard genome sequencing and annotation.</title>
        <authorList>
            <consortium name="The Broad Institute Genomics Platform"/>
            <consortium name="The Broad Institute Genome Sequencing Center for Infectious Disease"/>
            <person name="Wu L."/>
            <person name="Ma J."/>
        </authorList>
    </citation>
    <scope>NUCLEOTIDE SEQUENCE [LARGE SCALE GENOMIC DNA]</scope>
    <source>
        <strain evidence="3 4">JCM 13518</strain>
    </source>
</reference>
<sequence>MTEDPRKNIGARSAKPGAGRTSPSTAARSLAGGSAPRKPPTKAKAKPTTDEPAEQSAPKSAARKPAAKKTAPKKAAPKKSAESADTARPTASASARSTATGRRLRAVTEDDAARAAAEAAEEAQRRTRSAGAAPAAAGIPLDEIFTAVVQAAQRVLGSDWEARLATLLAALRRRVNGEYAVDDFGFDPQITEVLINAVEPLAEKWFRLEVRGIENIPADGGALLVANHSGTVPIDGVITGYAVKKYANRNLRPLGADLVFALPFVSQLARKLGATLACTEDAERLLSSGELAGVWPEGFKGIGKPYAERYKLQRFGRGGFVSSAMRAQVPIVPVSIVGAEEIYPLIGNVPSLARLMGVPYLPITPFFPLLGPLGLIPLPSKWIIEFGEPIRTDAYEPEAADDPMLLFNVTDQVRETIQQTLYKLLVERGSAFF</sequence>
<evidence type="ECO:0000313" key="4">
    <source>
        <dbReference type="Proteomes" id="UP001501057"/>
    </source>
</evidence>
<gene>
    <name evidence="3" type="ORF">GCM10009710_21680</name>
</gene>
<dbReference type="Proteomes" id="UP001501057">
    <property type="component" value="Unassembled WGS sequence"/>
</dbReference>
<evidence type="ECO:0000313" key="3">
    <source>
        <dbReference type="EMBL" id="GAA1741127.1"/>
    </source>
</evidence>
<comment type="caution">
    <text evidence="3">The sequence shown here is derived from an EMBL/GenBank/DDBJ whole genome shotgun (WGS) entry which is preliminary data.</text>
</comment>